<evidence type="ECO:0000256" key="7">
    <source>
        <dbReference type="ARBA" id="ARBA00023141"/>
    </source>
</evidence>
<dbReference type="SUPFAM" id="SSF51366">
    <property type="entry name" value="Ribulose-phoshate binding barrel"/>
    <property type="match status" value="1"/>
</dbReference>
<dbReference type="InterPro" id="IPR044643">
    <property type="entry name" value="TrpF_fam"/>
</dbReference>
<evidence type="ECO:0000256" key="2">
    <source>
        <dbReference type="ARBA" id="ARBA00004664"/>
    </source>
</evidence>
<sequence>MTKVKICGLMEKEHVVAAIEAGADAVGFVFAPSKRRVTLSQAHDLAKCIPKEVLKIGVFVNPNSDELEQAIREIPLDLIQLHGNEEPDFIENIKFPTIKALSIRESRDVEKAKVFNTDYMLFDAPGKDFKGGSGVTFDWQLLNDLSISPNQIILAGGLNASNIKEAIRRVKPFMVDVSSGVEVNGRKDEQLIREFIQTVKDEER</sequence>
<keyword evidence="6 9" id="KW-0822">Tryptophan biosynthesis</keyword>
<proteinExistence type="inferred from homology"/>
<dbReference type="InterPro" id="IPR011060">
    <property type="entry name" value="RibuloseP-bd_barrel"/>
</dbReference>
<dbReference type="EMBL" id="JACSQO010000004">
    <property type="protein sequence ID" value="MBD7944505.1"/>
    <property type="molecule type" value="Genomic_DNA"/>
</dbReference>
<dbReference type="InterPro" id="IPR013785">
    <property type="entry name" value="Aldolase_TIM"/>
</dbReference>
<evidence type="ECO:0000256" key="5">
    <source>
        <dbReference type="ARBA" id="ARBA00022605"/>
    </source>
</evidence>
<evidence type="ECO:0000313" key="11">
    <source>
        <dbReference type="EMBL" id="MBD7944505.1"/>
    </source>
</evidence>
<dbReference type="PANTHER" id="PTHR42894:SF1">
    <property type="entry name" value="N-(5'-PHOSPHORIBOSYL)ANTHRANILATE ISOMERASE"/>
    <property type="match status" value="1"/>
</dbReference>
<dbReference type="HAMAP" id="MF_00135">
    <property type="entry name" value="PRAI"/>
    <property type="match status" value="1"/>
</dbReference>
<comment type="catalytic activity">
    <reaction evidence="1 9">
        <text>N-(5-phospho-beta-D-ribosyl)anthranilate = 1-(2-carboxyphenylamino)-1-deoxy-D-ribulose 5-phosphate</text>
        <dbReference type="Rhea" id="RHEA:21540"/>
        <dbReference type="ChEBI" id="CHEBI:18277"/>
        <dbReference type="ChEBI" id="CHEBI:58613"/>
        <dbReference type="EC" id="5.3.1.24"/>
    </reaction>
</comment>
<accession>A0ABR8R9M8</accession>
<keyword evidence="8 9" id="KW-0413">Isomerase</keyword>
<dbReference type="RefSeq" id="WP_151109780.1">
    <property type="nucleotide sequence ID" value="NZ_JACSQO010000004.1"/>
</dbReference>
<keyword evidence="5 9" id="KW-0028">Amino-acid biosynthesis</keyword>
<dbReference type="PANTHER" id="PTHR42894">
    <property type="entry name" value="N-(5'-PHOSPHORIBOSYL)ANTHRANILATE ISOMERASE"/>
    <property type="match status" value="1"/>
</dbReference>
<evidence type="ECO:0000256" key="9">
    <source>
        <dbReference type="HAMAP-Rule" id="MF_00135"/>
    </source>
</evidence>
<keyword evidence="12" id="KW-1185">Reference proteome</keyword>
<reference evidence="11 12" key="1">
    <citation type="submission" date="2020-08" db="EMBL/GenBank/DDBJ databases">
        <title>A Genomic Blueprint of the Chicken Gut Microbiome.</title>
        <authorList>
            <person name="Gilroy R."/>
            <person name="Ravi A."/>
            <person name="Getino M."/>
            <person name="Pursley I."/>
            <person name="Horton D.L."/>
            <person name="Alikhan N.-F."/>
            <person name="Baker D."/>
            <person name="Gharbi K."/>
            <person name="Hall N."/>
            <person name="Watson M."/>
            <person name="Adriaenssens E.M."/>
            <person name="Foster-Nyarko E."/>
            <person name="Jarju S."/>
            <person name="Secka A."/>
            <person name="Antonio M."/>
            <person name="Oren A."/>
            <person name="Chaudhuri R."/>
            <person name="La Ragione R.M."/>
            <person name="Hildebrand F."/>
            <person name="Pallen M.J."/>
        </authorList>
    </citation>
    <scope>NUCLEOTIDE SEQUENCE [LARGE SCALE GENOMIC DNA]</scope>
    <source>
        <strain evidence="11 12">Sa2BUA9</strain>
    </source>
</reference>
<dbReference type="EC" id="5.3.1.24" evidence="3 9"/>
<evidence type="ECO:0000313" key="12">
    <source>
        <dbReference type="Proteomes" id="UP000640786"/>
    </source>
</evidence>
<evidence type="ECO:0000256" key="3">
    <source>
        <dbReference type="ARBA" id="ARBA00012572"/>
    </source>
</evidence>
<evidence type="ECO:0000256" key="8">
    <source>
        <dbReference type="ARBA" id="ARBA00023235"/>
    </source>
</evidence>
<evidence type="ECO:0000259" key="10">
    <source>
        <dbReference type="Pfam" id="PF00697"/>
    </source>
</evidence>
<name>A0ABR8R9M8_9BACI</name>
<dbReference type="Pfam" id="PF00697">
    <property type="entry name" value="PRAI"/>
    <property type="match status" value="1"/>
</dbReference>
<comment type="similarity">
    <text evidence="9">Belongs to the TrpF family.</text>
</comment>
<dbReference type="CDD" id="cd00405">
    <property type="entry name" value="PRAI"/>
    <property type="match status" value="1"/>
</dbReference>
<comment type="pathway">
    <text evidence="2 9">Amino-acid biosynthesis; L-tryptophan biosynthesis; L-tryptophan from chorismate: step 3/5.</text>
</comment>
<dbReference type="Gene3D" id="3.20.20.70">
    <property type="entry name" value="Aldolase class I"/>
    <property type="match status" value="1"/>
</dbReference>
<protein>
    <recommendedName>
        <fullName evidence="4 9">N-(5'-phosphoribosyl)anthranilate isomerase</fullName>
        <shortName evidence="9">PRAI</shortName>
        <ecNumber evidence="3 9">5.3.1.24</ecNumber>
    </recommendedName>
</protein>
<evidence type="ECO:0000256" key="4">
    <source>
        <dbReference type="ARBA" id="ARBA00022272"/>
    </source>
</evidence>
<feature type="domain" description="N-(5'phosphoribosyl) anthranilate isomerase (PRAI)" evidence="10">
    <location>
        <begin position="4"/>
        <end position="197"/>
    </location>
</feature>
<organism evidence="11 12">
    <name type="scientific">Psychrobacillus faecigallinarum</name>
    <dbReference type="NCBI Taxonomy" id="2762235"/>
    <lineage>
        <taxon>Bacteria</taxon>
        <taxon>Bacillati</taxon>
        <taxon>Bacillota</taxon>
        <taxon>Bacilli</taxon>
        <taxon>Bacillales</taxon>
        <taxon>Bacillaceae</taxon>
        <taxon>Psychrobacillus</taxon>
    </lineage>
</organism>
<evidence type="ECO:0000256" key="1">
    <source>
        <dbReference type="ARBA" id="ARBA00001164"/>
    </source>
</evidence>
<dbReference type="Proteomes" id="UP000640786">
    <property type="component" value="Unassembled WGS sequence"/>
</dbReference>
<dbReference type="GO" id="GO:0004640">
    <property type="term" value="F:phosphoribosylanthranilate isomerase activity"/>
    <property type="evidence" value="ECO:0007669"/>
    <property type="project" value="UniProtKB-EC"/>
</dbReference>
<dbReference type="NCBIfam" id="NF002300">
    <property type="entry name" value="PRK01222.1-7"/>
    <property type="match status" value="1"/>
</dbReference>
<evidence type="ECO:0000256" key="6">
    <source>
        <dbReference type="ARBA" id="ARBA00022822"/>
    </source>
</evidence>
<keyword evidence="7 9" id="KW-0057">Aromatic amino acid biosynthesis</keyword>
<dbReference type="InterPro" id="IPR001240">
    <property type="entry name" value="PRAI_dom"/>
</dbReference>
<gene>
    <name evidence="9" type="primary">trpF</name>
    <name evidence="11" type="ORF">H9650_10290</name>
</gene>
<comment type="caution">
    <text evidence="11">The sequence shown here is derived from an EMBL/GenBank/DDBJ whole genome shotgun (WGS) entry which is preliminary data.</text>
</comment>